<name>A0A0K8RAS9_IXORI</name>
<proteinExistence type="evidence at transcript level"/>
<dbReference type="PROSITE" id="PS51678">
    <property type="entry name" value="SAM_MT_PRMT"/>
    <property type="match status" value="1"/>
</dbReference>
<dbReference type="InterPro" id="IPR041698">
    <property type="entry name" value="Methyltransf_25"/>
</dbReference>
<dbReference type="GO" id="GO:0032259">
    <property type="term" value="P:methylation"/>
    <property type="evidence" value="ECO:0007669"/>
    <property type="project" value="UniProtKB-KW"/>
</dbReference>
<dbReference type="InterPro" id="IPR025799">
    <property type="entry name" value="Arg_MeTrfase"/>
</dbReference>
<sequence>MFAARCGASRVIGVDQSDIVFQAMDIVRENDLHGTVTLLKGRLEDIDLPVERVDVIVSEWMGYFLLFEEMLDTVLHARDHHLKPGGTLLPSRCDLFLVALCDKVLHQRHIGFWGDVYGFKDELASKRKWPGRLTSCW</sequence>
<accession>A0A0K8RAS9</accession>
<dbReference type="GO" id="GO:0042054">
    <property type="term" value="F:histone methyltransferase activity"/>
    <property type="evidence" value="ECO:0007669"/>
    <property type="project" value="TreeGrafter"/>
</dbReference>
<dbReference type="PANTHER" id="PTHR11006:SF53">
    <property type="entry name" value="PROTEIN ARGININE N-METHYLTRANSFERASE 3"/>
    <property type="match status" value="1"/>
</dbReference>
<evidence type="ECO:0000256" key="2">
    <source>
        <dbReference type="PROSITE-ProRule" id="PRU01015"/>
    </source>
</evidence>
<dbReference type="SUPFAM" id="SSF53335">
    <property type="entry name" value="S-adenosyl-L-methionine-dependent methyltransferases"/>
    <property type="match status" value="1"/>
</dbReference>
<dbReference type="EMBL" id="GADI01005637">
    <property type="protein sequence ID" value="JAA68171.1"/>
    <property type="molecule type" value="mRNA"/>
</dbReference>
<evidence type="ECO:0000256" key="1">
    <source>
        <dbReference type="ARBA" id="ARBA00022691"/>
    </source>
</evidence>
<dbReference type="AlphaFoldDB" id="A0A0K8RAS9"/>
<dbReference type="CDD" id="cd02440">
    <property type="entry name" value="AdoMet_MTases"/>
    <property type="match status" value="1"/>
</dbReference>
<dbReference type="GO" id="GO:0005634">
    <property type="term" value="C:nucleus"/>
    <property type="evidence" value="ECO:0007669"/>
    <property type="project" value="TreeGrafter"/>
</dbReference>
<protein>
    <recommendedName>
        <fullName evidence="3">Methyltransferase domain-containing protein</fullName>
    </recommendedName>
</protein>
<dbReference type="PANTHER" id="PTHR11006">
    <property type="entry name" value="PROTEIN ARGININE N-METHYLTRANSFERASE"/>
    <property type="match status" value="1"/>
</dbReference>
<keyword evidence="2" id="KW-0808">Transferase</keyword>
<feature type="domain" description="Methyltransferase" evidence="3">
    <location>
        <begin position="2"/>
        <end position="86"/>
    </location>
</feature>
<reference evidence="4" key="1">
    <citation type="submission" date="2012-12" db="EMBL/GenBank/DDBJ databases">
        <title>Identification and characterization of a phenylalanine ammonia-lyase gene family in Isatis indigotica Fort.</title>
        <authorList>
            <person name="Liu Q."/>
            <person name="Chen J."/>
            <person name="Zhou X."/>
            <person name="Di P."/>
            <person name="Xiao Y."/>
            <person name="Xuan H."/>
            <person name="Zhang L."/>
            <person name="Chen W."/>
        </authorList>
    </citation>
    <scope>NUCLEOTIDE SEQUENCE</scope>
    <source>
        <tissue evidence="4">Salivary gland</tissue>
    </source>
</reference>
<dbReference type="Pfam" id="PF13649">
    <property type="entry name" value="Methyltransf_25"/>
    <property type="match status" value="1"/>
</dbReference>
<organism evidence="4">
    <name type="scientific">Ixodes ricinus</name>
    <name type="common">Common tick</name>
    <name type="synonym">Acarus ricinus</name>
    <dbReference type="NCBI Taxonomy" id="34613"/>
    <lineage>
        <taxon>Eukaryota</taxon>
        <taxon>Metazoa</taxon>
        <taxon>Ecdysozoa</taxon>
        <taxon>Arthropoda</taxon>
        <taxon>Chelicerata</taxon>
        <taxon>Arachnida</taxon>
        <taxon>Acari</taxon>
        <taxon>Parasitiformes</taxon>
        <taxon>Ixodida</taxon>
        <taxon>Ixodoidea</taxon>
        <taxon>Ixodidae</taxon>
        <taxon>Ixodinae</taxon>
        <taxon>Ixodes</taxon>
    </lineage>
</organism>
<evidence type="ECO:0000259" key="3">
    <source>
        <dbReference type="Pfam" id="PF13649"/>
    </source>
</evidence>
<keyword evidence="1 2" id="KW-0949">S-adenosyl-L-methionine</keyword>
<evidence type="ECO:0000313" key="4">
    <source>
        <dbReference type="EMBL" id="JAA68171.1"/>
    </source>
</evidence>
<keyword evidence="2" id="KW-0489">Methyltransferase</keyword>
<dbReference type="InterPro" id="IPR029063">
    <property type="entry name" value="SAM-dependent_MTases_sf"/>
</dbReference>
<dbReference type="Gene3D" id="3.40.50.150">
    <property type="entry name" value="Vaccinia Virus protein VP39"/>
    <property type="match status" value="1"/>
</dbReference>
<dbReference type="GO" id="GO:0016274">
    <property type="term" value="F:protein-arginine N-methyltransferase activity"/>
    <property type="evidence" value="ECO:0007669"/>
    <property type="project" value="InterPro"/>
</dbReference>